<evidence type="ECO:0000256" key="1">
    <source>
        <dbReference type="ARBA" id="ARBA00008791"/>
    </source>
</evidence>
<dbReference type="OrthoDB" id="9804721at2"/>
<reference evidence="4" key="1">
    <citation type="submission" date="2016-10" db="EMBL/GenBank/DDBJ databases">
        <authorList>
            <person name="Varghese N."/>
            <person name="Submissions S."/>
        </authorList>
    </citation>
    <scope>NUCLEOTIDE SEQUENCE [LARGE SCALE GENOMIC DNA]</scope>
    <source>
        <strain evidence="4">CGMCC 1.10683</strain>
    </source>
</reference>
<dbReference type="Gene3D" id="3.40.50.12370">
    <property type="match status" value="1"/>
</dbReference>
<sequence>MSHHIRRLLAVADASPEGERLARTAAALARRLDAGLVALWVLRRPSPSPAETFARGAGPMHEVFEHQAAAEAGLSTEARLAFVRAVGAAGVPVDFRPTWDDGAASLPPTRAGDLFVVGHPKLHDQPDALTAERLLIASGRPVLILPSDAESSVHGPVLICWNGSPAARRAVEDALPLIRTAGSATILVVDDAASLEGVEDLTTSLRERGVKAAVQWTTSGSATVAETIAAVAGDLDAGLIVLGGYSRSPTLERIFGGVTRSFLAGAPRPLLLSHVPAHLARAQAPAGEAAG</sequence>
<accession>A0A1I6PUP1</accession>
<evidence type="ECO:0000259" key="2">
    <source>
        <dbReference type="Pfam" id="PF00582"/>
    </source>
</evidence>
<comment type="similarity">
    <text evidence="1">Belongs to the universal stress protein A family.</text>
</comment>
<dbReference type="EMBL" id="FOZV01000002">
    <property type="protein sequence ID" value="SFS43914.1"/>
    <property type="molecule type" value="Genomic_DNA"/>
</dbReference>
<dbReference type="CDD" id="cd00293">
    <property type="entry name" value="USP-like"/>
    <property type="match status" value="1"/>
</dbReference>
<dbReference type="AlphaFoldDB" id="A0A1I6PUP1"/>
<dbReference type="RefSeq" id="WP_092307982.1">
    <property type="nucleotide sequence ID" value="NZ_FOZV01000002.1"/>
</dbReference>
<protein>
    <submittedName>
        <fullName evidence="3">Nucleotide-binding universal stress protein, UspA family</fullName>
    </submittedName>
</protein>
<organism evidence="3 4">
    <name type="scientific">Brevundimonas viscosa</name>
    <dbReference type="NCBI Taxonomy" id="871741"/>
    <lineage>
        <taxon>Bacteria</taxon>
        <taxon>Pseudomonadati</taxon>
        <taxon>Pseudomonadota</taxon>
        <taxon>Alphaproteobacteria</taxon>
        <taxon>Caulobacterales</taxon>
        <taxon>Caulobacteraceae</taxon>
        <taxon>Brevundimonas</taxon>
    </lineage>
</organism>
<dbReference type="Proteomes" id="UP000198788">
    <property type="component" value="Unassembled WGS sequence"/>
</dbReference>
<dbReference type="Pfam" id="PF00582">
    <property type="entry name" value="Usp"/>
    <property type="match status" value="2"/>
</dbReference>
<evidence type="ECO:0000313" key="3">
    <source>
        <dbReference type="EMBL" id="SFS43914.1"/>
    </source>
</evidence>
<feature type="domain" description="UspA" evidence="2">
    <location>
        <begin position="157"/>
        <end position="272"/>
    </location>
</feature>
<dbReference type="InterPro" id="IPR006016">
    <property type="entry name" value="UspA"/>
</dbReference>
<dbReference type="STRING" id="871741.SAMN05192570_1292"/>
<dbReference type="PANTHER" id="PTHR46268:SF15">
    <property type="entry name" value="UNIVERSAL STRESS PROTEIN HP_0031"/>
    <property type="match status" value="1"/>
</dbReference>
<name>A0A1I6PUP1_9CAUL</name>
<dbReference type="PANTHER" id="PTHR46268">
    <property type="entry name" value="STRESS RESPONSE PROTEIN NHAX"/>
    <property type="match status" value="1"/>
</dbReference>
<keyword evidence="4" id="KW-1185">Reference proteome</keyword>
<dbReference type="SUPFAM" id="SSF52402">
    <property type="entry name" value="Adenine nucleotide alpha hydrolases-like"/>
    <property type="match status" value="2"/>
</dbReference>
<gene>
    <name evidence="3" type="ORF">SAMN05192570_1292</name>
</gene>
<feature type="domain" description="UspA" evidence="2">
    <location>
        <begin position="5"/>
        <end position="73"/>
    </location>
</feature>
<evidence type="ECO:0000313" key="4">
    <source>
        <dbReference type="Proteomes" id="UP000198788"/>
    </source>
</evidence>
<proteinExistence type="inferred from homology"/>